<evidence type="ECO:0000313" key="1">
    <source>
        <dbReference type="EMBL" id="KAJ7349691.1"/>
    </source>
</evidence>
<dbReference type="EMBL" id="JARIHO010000015">
    <property type="protein sequence ID" value="KAJ7349691.1"/>
    <property type="molecule type" value="Genomic_DNA"/>
</dbReference>
<protein>
    <submittedName>
        <fullName evidence="1">Uncharacterized protein</fullName>
    </submittedName>
</protein>
<dbReference type="Proteomes" id="UP001218218">
    <property type="component" value="Unassembled WGS sequence"/>
</dbReference>
<comment type="caution">
    <text evidence="1">The sequence shown here is derived from an EMBL/GenBank/DDBJ whole genome shotgun (WGS) entry which is preliminary data.</text>
</comment>
<name>A0AAD7ETG1_9AGAR</name>
<proteinExistence type="predicted"/>
<evidence type="ECO:0000313" key="2">
    <source>
        <dbReference type="Proteomes" id="UP001218218"/>
    </source>
</evidence>
<sequence length="172" mass="18777">MENHLHAEFDFIIPPNLIQGVKYEHYVGGKIKLVQKYLAPTPSTAPSSMAGSWVREPGQDFFNLSTMFGGSLFRYYSSAQDPLKSIIFDPKSSTEFLNPSPFCALIWAVYASPGPVPSRTGPSDSVKQKDLIIRSLDVFQPIEVVRAAEIDNDIEGREPPNGSGAGATCIIA</sequence>
<dbReference type="AlphaFoldDB" id="A0AAD7ETG1"/>
<accession>A0AAD7ETG1</accession>
<keyword evidence="2" id="KW-1185">Reference proteome</keyword>
<reference evidence="1" key="1">
    <citation type="submission" date="2023-03" db="EMBL/GenBank/DDBJ databases">
        <title>Massive genome expansion in bonnet fungi (Mycena s.s.) driven by repeated elements and novel gene families across ecological guilds.</title>
        <authorList>
            <consortium name="Lawrence Berkeley National Laboratory"/>
            <person name="Harder C.B."/>
            <person name="Miyauchi S."/>
            <person name="Viragh M."/>
            <person name="Kuo A."/>
            <person name="Thoen E."/>
            <person name="Andreopoulos B."/>
            <person name="Lu D."/>
            <person name="Skrede I."/>
            <person name="Drula E."/>
            <person name="Henrissat B."/>
            <person name="Morin E."/>
            <person name="Kohler A."/>
            <person name="Barry K."/>
            <person name="LaButti K."/>
            <person name="Morin E."/>
            <person name="Salamov A."/>
            <person name="Lipzen A."/>
            <person name="Mereny Z."/>
            <person name="Hegedus B."/>
            <person name="Baldrian P."/>
            <person name="Stursova M."/>
            <person name="Weitz H."/>
            <person name="Taylor A."/>
            <person name="Grigoriev I.V."/>
            <person name="Nagy L.G."/>
            <person name="Martin F."/>
            <person name="Kauserud H."/>
        </authorList>
    </citation>
    <scope>NUCLEOTIDE SEQUENCE</scope>
    <source>
        <strain evidence="1">CBHHK002</strain>
    </source>
</reference>
<gene>
    <name evidence="1" type="ORF">DFH08DRAFT_807043</name>
</gene>
<organism evidence="1 2">
    <name type="scientific">Mycena albidolilacea</name>
    <dbReference type="NCBI Taxonomy" id="1033008"/>
    <lineage>
        <taxon>Eukaryota</taxon>
        <taxon>Fungi</taxon>
        <taxon>Dikarya</taxon>
        <taxon>Basidiomycota</taxon>
        <taxon>Agaricomycotina</taxon>
        <taxon>Agaricomycetes</taxon>
        <taxon>Agaricomycetidae</taxon>
        <taxon>Agaricales</taxon>
        <taxon>Marasmiineae</taxon>
        <taxon>Mycenaceae</taxon>
        <taxon>Mycena</taxon>
    </lineage>
</organism>